<reference evidence="5" key="1">
    <citation type="journal article" date="2019" name="Int. J. Syst. Evol. Microbiol.">
        <title>The Global Catalogue of Microorganisms (GCM) 10K type strain sequencing project: providing services to taxonomists for standard genome sequencing and annotation.</title>
        <authorList>
            <consortium name="The Broad Institute Genomics Platform"/>
            <consortium name="The Broad Institute Genome Sequencing Center for Infectious Disease"/>
            <person name="Wu L."/>
            <person name="Ma J."/>
        </authorList>
    </citation>
    <scope>NUCLEOTIDE SEQUENCE [LARGE SCALE GENOMIC DNA]</scope>
    <source>
        <strain evidence="5">JCM 17978</strain>
    </source>
</reference>
<protein>
    <submittedName>
        <fullName evidence="4">DUF4296 domain-containing protein</fullName>
    </submittedName>
</protein>
<name>A0ABW0C1Q2_9FLAO</name>
<proteinExistence type="predicted"/>
<evidence type="ECO:0000259" key="3">
    <source>
        <dbReference type="Pfam" id="PF14129"/>
    </source>
</evidence>
<feature type="domain" description="DUF4296" evidence="3">
    <location>
        <begin position="26"/>
        <end position="108"/>
    </location>
</feature>
<evidence type="ECO:0000313" key="4">
    <source>
        <dbReference type="EMBL" id="MFC5193918.1"/>
    </source>
</evidence>
<dbReference type="Proteomes" id="UP001596162">
    <property type="component" value="Unassembled WGS sequence"/>
</dbReference>
<gene>
    <name evidence="4" type="ORF">ACFPH8_01130</name>
</gene>
<keyword evidence="1" id="KW-0175">Coiled coil</keyword>
<evidence type="ECO:0000256" key="1">
    <source>
        <dbReference type="SAM" id="Coils"/>
    </source>
</evidence>
<dbReference type="RefSeq" id="WP_376858124.1">
    <property type="nucleotide sequence ID" value="NZ_JBHSLA010000001.1"/>
</dbReference>
<evidence type="ECO:0000256" key="2">
    <source>
        <dbReference type="SAM" id="MobiDB-lite"/>
    </source>
</evidence>
<feature type="region of interest" description="Disordered" evidence="2">
    <location>
        <begin position="123"/>
        <end position="145"/>
    </location>
</feature>
<accession>A0ABW0C1Q2</accession>
<sequence>MKKIVIYILLAAFVINCTQFGKPKKPENLIAKKDMVAILVDLSLLSSAKGANKRTLEHNGISPEDYVYNTHQIDSLQFLNSNKYYSYNTKEYETILKNVEDSLKKLKEKYKKIVEENETQELLSKELQSKKSSKDSITKKPRKTE</sequence>
<dbReference type="EMBL" id="JBHSLA010000001">
    <property type="protein sequence ID" value="MFC5193918.1"/>
    <property type="molecule type" value="Genomic_DNA"/>
</dbReference>
<keyword evidence="5" id="KW-1185">Reference proteome</keyword>
<feature type="coiled-coil region" evidence="1">
    <location>
        <begin position="89"/>
        <end position="123"/>
    </location>
</feature>
<evidence type="ECO:0000313" key="5">
    <source>
        <dbReference type="Proteomes" id="UP001596162"/>
    </source>
</evidence>
<dbReference type="InterPro" id="IPR025381">
    <property type="entry name" value="DUF4296"/>
</dbReference>
<organism evidence="4 5">
    <name type="scientific">Bizionia hallyeonensis</name>
    <dbReference type="NCBI Taxonomy" id="1123757"/>
    <lineage>
        <taxon>Bacteria</taxon>
        <taxon>Pseudomonadati</taxon>
        <taxon>Bacteroidota</taxon>
        <taxon>Flavobacteriia</taxon>
        <taxon>Flavobacteriales</taxon>
        <taxon>Flavobacteriaceae</taxon>
        <taxon>Bizionia</taxon>
    </lineage>
</organism>
<comment type="caution">
    <text evidence="4">The sequence shown here is derived from an EMBL/GenBank/DDBJ whole genome shotgun (WGS) entry which is preliminary data.</text>
</comment>
<dbReference type="Pfam" id="PF14129">
    <property type="entry name" value="DUF4296"/>
    <property type="match status" value="1"/>
</dbReference>